<accession>A0A523TDN2</accession>
<feature type="coiled-coil region" evidence="1">
    <location>
        <begin position="346"/>
        <end position="373"/>
    </location>
</feature>
<evidence type="ECO:0000313" key="3">
    <source>
        <dbReference type="EMBL" id="TET28395.1"/>
    </source>
</evidence>
<dbReference type="InterPro" id="IPR038729">
    <property type="entry name" value="Rad50/SbcC_AAA"/>
</dbReference>
<dbReference type="PANTHER" id="PTHR32114">
    <property type="entry name" value="ABC TRANSPORTER ABCH.3"/>
    <property type="match status" value="1"/>
</dbReference>
<evidence type="ECO:0000313" key="4">
    <source>
        <dbReference type="Proteomes" id="UP000316517"/>
    </source>
</evidence>
<feature type="coiled-coil region" evidence="1">
    <location>
        <begin position="540"/>
        <end position="586"/>
    </location>
</feature>
<protein>
    <recommendedName>
        <fullName evidence="2">Rad50/SbcC-type AAA domain-containing protein</fullName>
    </recommendedName>
</protein>
<dbReference type="PANTHER" id="PTHR32114:SF2">
    <property type="entry name" value="ABC TRANSPORTER ABCH.3"/>
    <property type="match status" value="1"/>
</dbReference>
<dbReference type="Proteomes" id="UP000316517">
    <property type="component" value="Unassembled WGS sequence"/>
</dbReference>
<name>A0A523TDN2_UNCAE</name>
<feature type="domain" description="Rad50/SbcC-type AAA" evidence="2">
    <location>
        <begin position="6"/>
        <end position="252"/>
    </location>
</feature>
<feature type="coiled-coil region" evidence="1">
    <location>
        <begin position="414"/>
        <end position="494"/>
    </location>
</feature>
<evidence type="ECO:0000259" key="2">
    <source>
        <dbReference type="Pfam" id="PF13476"/>
    </source>
</evidence>
<proteinExistence type="predicted"/>
<sequence>MISLRRLKIKGFRAYTETREFSFNSPMVLLLGENHRGKSSTLNAIEWCLFGKECMGKGTGIRERINWEVPNRNMKPPGVSVILELEDEKKRRYVIWRTLSPRGRGRSLEEKLRVTLPEGSSVEGEEAKEKLTQLVKLSFRDFLTIVYQHQEAIRAVLTQEPRDRNDAIDRLLGLSDYRNILTGIEAARLEKEQREIGASFDGFAEKVEVALRTQRSDLRDRVERAAKKGVKKIQLNEREALKIAKDAKNQLLQFAHQIGLVLPDISPPEGWKGLSQFQTLLEAEIKRFRSEIPEVKRQQDLFRERSKIMELREGYRREKERGDDIRQRFQDFLREKGSDKVLDGKIKEIIEEIDSQEKKLKKVNARAALIRDAIEYLSCGVRSSQDRCPLCGNTAPDLAKHLKEEWEKRVGNEVHKFQKQIEDLRINLRELKDLSEEYGRLKEKLKSAEETLKEINRKIAQAVGREITERDDPYVLVNKKLDSIDKELKKLEDAVRSRQGILDGIAHLLDQIEAIVDILNGEQKMRIVEEIQVSPEYRRMEELKDEFAILLDDIDKIKQAVSEISHEEARQKVGAAEKVIDNYFREIASNPWVSNIEFSVSVDSRTARNHYEFRDQNGQDLTPILSQGDLNAMALSIFLGMATSRAVKESFGFVMLDDPSQSLGSGHKEKLIEVLDEVLKDRMVVLSSMDKELQDLVFSKITGAKKKYVFSNWTPEEGPQIREE</sequence>
<dbReference type="GO" id="GO:0016887">
    <property type="term" value="F:ATP hydrolysis activity"/>
    <property type="evidence" value="ECO:0007669"/>
    <property type="project" value="InterPro"/>
</dbReference>
<gene>
    <name evidence="3" type="ORF">E3J68_03100</name>
</gene>
<comment type="caution">
    <text evidence="3">The sequence shown here is derived from an EMBL/GenBank/DDBJ whole genome shotgun (WGS) entry which is preliminary data.</text>
</comment>
<dbReference type="InterPro" id="IPR027417">
    <property type="entry name" value="P-loop_NTPase"/>
</dbReference>
<dbReference type="EMBL" id="SOJT01000137">
    <property type="protein sequence ID" value="TET28395.1"/>
    <property type="molecule type" value="Genomic_DNA"/>
</dbReference>
<evidence type="ECO:0000256" key="1">
    <source>
        <dbReference type="SAM" id="Coils"/>
    </source>
</evidence>
<reference evidence="3 4" key="1">
    <citation type="submission" date="2019-03" db="EMBL/GenBank/DDBJ databases">
        <title>Metabolic potential of uncultured bacteria and archaea associated with petroleum seepage in deep-sea sediments.</title>
        <authorList>
            <person name="Dong X."/>
            <person name="Hubert C."/>
        </authorList>
    </citation>
    <scope>NUCLEOTIDE SEQUENCE [LARGE SCALE GENOMIC DNA]</scope>
    <source>
        <strain evidence="3">E44_bin3</strain>
    </source>
</reference>
<dbReference type="SUPFAM" id="SSF52540">
    <property type="entry name" value="P-loop containing nucleoside triphosphate hydrolases"/>
    <property type="match status" value="1"/>
</dbReference>
<organism evidence="3 4">
    <name type="scientific">Aerophobetes bacterium</name>
    <dbReference type="NCBI Taxonomy" id="2030807"/>
    <lineage>
        <taxon>Bacteria</taxon>
        <taxon>Candidatus Aerophobota</taxon>
    </lineage>
</organism>
<keyword evidence="1" id="KW-0175">Coiled coil</keyword>
<dbReference type="Pfam" id="PF13476">
    <property type="entry name" value="AAA_23"/>
    <property type="match status" value="1"/>
</dbReference>
<dbReference type="Gene3D" id="3.40.50.300">
    <property type="entry name" value="P-loop containing nucleotide triphosphate hydrolases"/>
    <property type="match status" value="2"/>
</dbReference>
<dbReference type="SUPFAM" id="SSF75712">
    <property type="entry name" value="Rad50 coiled-coil Zn hook"/>
    <property type="match status" value="1"/>
</dbReference>
<dbReference type="GO" id="GO:0006302">
    <property type="term" value="P:double-strand break repair"/>
    <property type="evidence" value="ECO:0007669"/>
    <property type="project" value="InterPro"/>
</dbReference>
<dbReference type="AlphaFoldDB" id="A0A523TDN2"/>